<feature type="transmembrane region" description="Helical" evidence="2">
    <location>
        <begin position="282"/>
        <end position="304"/>
    </location>
</feature>
<accession>A0ABU7RNC5</accession>
<dbReference type="Proteomes" id="UP001332243">
    <property type="component" value="Unassembled WGS sequence"/>
</dbReference>
<keyword evidence="2" id="KW-0812">Transmembrane</keyword>
<dbReference type="InterPro" id="IPR006311">
    <property type="entry name" value="TAT_signal"/>
</dbReference>
<feature type="region of interest" description="Disordered" evidence="1">
    <location>
        <begin position="345"/>
        <end position="368"/>
    </location>
</feature>
<dbReference type="RefSeq" id="WP_331213069.1">
    <property type="nucleotide sequence ID" value="NZ_JAZGQK010000003.1"/>
</dbReference>
<organism evidence="4 5">
    <name type="scientific">Plantactinospora sonchi</name>
    <dbReference type="NCBI Taxonomy" id="1544735"/>
    <lineage>
        <taxon>Bacteria</taxon>
        <taxon>Bacillati</taxon>
        <taxon>Actinomycetota</taxon>
        <taxon>Actinomycetes</taxon>
        <taxon>Micromonosporales</taxon>
        <taxon>Micromonosporaceae</taxon>
        <taxon>Plantactinospora</taxon>
    </lineage>
</organism>
<feature type="transmembrane region" description="Helical" evidence="2">
    <location>
        <begin position="219"/>
        <end position="237"/>
    </location>
</feature>
<keyword evidence="3" id="KW-0732">Signal</keyword>
<feature type="signal peptide" evidence="3">
    <location>
        <begin position="1"/>
        <end position="28"/>
    </location>
</feature>
<evidence type="ECO:0000313" key="4">
    <source>
        <dbReference type="EMBL" id="MEE6257961.1"/>
    </source>
</evidence>
<feature type="region of interest" description="Disordered" evidence="1">
    <location>
        <begin position="103"/>
        <end position="122"/>
    </location>
</feature>
<evidence type="ECO:0000256" key="1">
    <source>
        <dbReference type="SAM" id="MobiDB-lite"/>
    </source>
</evidence>
<feature type="chain" id="PRO_5045922779" evidence="3">
    <location>
        <begin position="29"/>
        <end position="368"/>
    </location>
</feature>
<evidence type="ECO:0000256" key="2">
    <source>
        <dbReference type="SAM" id="Phobius"/>
    </source>
</evidence>
<comment type="caution">
    <text evidence="4">The sequence shown here is derived from an EMBL/GenBank/DDBJ whole genome shotgun (WGS) entry which is preliminary data.</text>
</comment>
<sequence length="368" mass="38164">MTYRRILLAGAAGLLGALATAAPAAAHAADTPDGSNYASAVGGLTPAVPGLRVRVVEGGARLELENRTGRTIEVLGYAGEPYLEVRPDGVYENANSPATYLNRTLDGGTPPPGTDPTRPPDWRRVDTEPVVRWHDQRTRWLEDGPPPRVAAAPDRPQRVRDWQVPLRDGSTTIELRGTLDWVPPPDPLPWWTGVVFGALAVGGLGLLPRASRPGRRATVVLAGVAGAGGVAALGYALARGADAGFGAMLLGLVTNQLWPAVTGAAALAAAVYALTRRPAGDFVLALAGTCLALFAGVTNATVFLRSVVPVPWPAQWARVLVAVVLAAGLGLAAAGALRLHTAAQAARRPPGEDRTGPGGRTLRLSVRA</sequence>
<feature type="transmembrane region" description="Helical" evidence="2">
    <location>
        <begin position="188"/>
        <end position="207"/>
    </location>
</feature>
<dbReference type="EMBL" id="JAZGQK010000003">
    <property type="protein sequence ID" value="MEE6257961.1"/>
    <property type="molecule type" value="Genomic_DNA"/>
</dbReference>
<feature type="transmembrane region" description="Helical" evidence="2">
    <location>
        <begin position="316"/>
        <end position="339"/>
    </location>
</feature>
<proteinExistence type="predicted"/>
<keyword evidence="5" id="KW-1185">Reference proteome</keyword>
<reference evidence="4 5" key="1">
    <citation type="submission" date="2024-01" db="EMBL/GenBank/DDBJ databases">
        <title>Genome insights into Plantactinospora sonchi sp. nov.</title>
        <authorList>
            <person name="Wang L."/>
        </authorList>
    </citation>
    <scope>NUCLEOTIDE SEQUENCE [LARGE SCALE GENOMIC DNA]</scope>
    <source>
        <strain evidence="4 5">NEAU-QY2</strain>
    </source>
</reference>
<name>A0ABU7RNC5_9ACTN</name>
<feature type="transmembrane region" description="Helical" evidence="2">
    <location>
        <begin position="257"/>
        <end position="275"/>
    </location>
</feature>
<keyword evidence="2" id="KW-1133">Transmembrane helix</keyword>
<evidence type="ECO:0000313" key="5">
    <source>
        <dbReference type="Proteomes" id="UP001332243"/>
    </source>
</evidence>
<gene>
    <name evidence="4" type="ORF">V1633_05565</name>
</gene>
<keyword evidence="2" id="KW-0472">Membrane</keyword>
<protein>
    <submittedName>
        <fullName evidence="4">Uncharacterized protein</fullName>
    </submittedName>
</protein>
<dbReference type="PROSITE" id="PS51318">
    <property type="entry name" value="TAT"/>
    <property type="match status" value="1"/>
</dbReference>
<evidence type="ECO:0000256" key="3">
    <source>
        <dbReference type="SAM" id="SignalP"/>
    </source>
</evidence>